<evidence type="ECO:0000313" key="2">
    <source>
        <dbReference type="Proteomes" id="UP000095003"/>
    </source>
</evidence>
<dbReference type="Proteomes" id="UP000095003">
    <property type="component" value="Unassembled WGS sequence"/>
</dbReference>
<evidence type="ECO:0008006" key="3">
    <source>
        <dbReference type="Google" id="ProtNLM"/>
    </source>
</evidence>
<dbReference type="Pfam" id="PF13527">
    <property type="entry name" value="Acetyltransf_9"/>
    <property type="match status" value="1"/>
</dbReference>
<comment type="caution">
    <text evidence="1">The sequence shown here is derived from an EMBL/GenBank/DDBJ whole genome shotgun (WGS) entry which is preliminary data.</text>
</comment>
<name>A0A1E3ARW3_9FIRM</name>
<reference evidence="1 2" key="1">
    <citation type="submission" date="2016-07" db="EMBL/GenBank/DDBJ databases">
        <title>Characterization of isolates of Eisenbergiella tayi derived from blood cultures, using whole genome sequencing.</title>
        <authorList>
            <person name="Burdz T."/>
            <person name="Wiebe D."/>
            <person name="Huynh C."/>
            <person name="Bernard K."/>
        </authorList>
    </citation>
    <scope>NUCLEOTIDE SEQUENCE [LARGE SCALE GENOMIC DNA]</scope>
    <source>
        <strain evidence="1 2">NML 120489</strain>
    </source>
</reference>
<accession>A0A1E3ARW3</accession>
<dbReference type="RefSeq" id="WP_069156730.1">
    <property type="nucleotide sequence ID" value="NZ_DBFYTC010000046.1"/>
</dbReference>
<dbReference type="SUPFAM" id="SSF55729">
    <property type="entry name" value="Acyl-CoA N-acyltransferases (Nat)"/>
    <property type="match status" value="1"/>
</dbReference>
<dbReference type="InterPro" id="IPR036527">
    <property type="entry name" value="SCP2_sterol-bd_dom_sf"/>
</dbReference>
<evidence type="ECO:0000313" key="1">
    <source>
        <dbReference type="EMBL" id="ODM11432.1"/>
    </source>
</evidence>
<dbReference type="InterPro" id="IPR016181">
    <property type="entry name" value="Acyl_CoA_acyltransferase"/>
</dbReference>
<dbReference type="EMBL" id="MCGI01000002">
    <property type="protein sequence ID" value="ODM11432.1"/>
    <property type="molecule type" value="Genomic_DNA"/>
</dbReference>
<dbReference type="AlphaFoldDB" id="A0A1E3ARW3"/>
<proteinExistence type="predicted"/>
<protein>
    <recommendedName>
        <fullName evidence="3">GNAT family N-acetyltransferase</fullName>
    </recommendedName>
</protein>
<dbReference type="GeneID" id="93301110"/>
<sequence>MDIQNQQIKKIEGRVCCSIRPLWEEGFCDDIRLFMDSSFENRVEKSSALVMEEDGKALAMLWLTTGRLRMKTGNSSQVIEADYAAGAVSGETQRHSGFMGRLLREACLQQYEQKHPFMYLLPDAAAEYELFQFIYVFNKPKWTLQPEFILKVLPLLKGKTRETISIRYERKILQAAEDVREEKQHTGSDMLQIRPMEEADISHVADFAASWLEHRCQLFAERSGDYYRMALQEMHARQGDIFLLLNDDNVVGYFLYGPDKNEEIQEVLVLPEYEELLIEPAPERRPAVMGRIMHLPSMLSLIRSRQKIEVFMKYTDNLIEENNGYFYWKSGPEESVVKKIGSEEVKGKLYAETSADRFCAFLFGREPAEKCFTFNGGYLWEMVGLLHSLEQVQTLSDICVNEII</sequence>
<dbReference type="Gene3D" id="3.40.630.30">
    <property type="match status" value="2"/>
</dbReference>
<dbReference type="Gene3D" id="3.30.1050.10">
    <property type="entry name" value="SCP2 sterol-binding domain"/>
    <property type="match status" value="1"/>
</dbReference>
<gene>
    <name evidence="1" type="ORF">BEH84_02041</name>
</gene>
<organism evidence="1 2">
    <name type="scientific">Eisenbergiella tayi</name>
    <dbReference type="NCBI Taxonomy" id="1432052"/>
    <lineage>
        <taxon>Bacteria</taxon>
        <taxon>Bacillati</taxon>
        <taxon>Bacillota</taxon>
        <taxon>Clostridia</taxon>
        <taxon>Lachnospirales</taxon>
        <taxon>Lachnospiraceae</taxon>
        <taxon>Eisenbergiella</taxon>
    </lineage>
</organism>